<gene>
    <name evidence="1" type="ORF">TRUGW13939_10325</name>
</gene>
<keyword evidence="2" id="KW-1185">Reference proteome</keyword>
<dbReference type="PANTHER" id="PTHR34846">
    <property type="entry name" value="4-CARBOXYMUCONOLACTONE DECARBOXYLASE FAMILY PROTEIN (AFU_ORTHOLOGUE AFUA_6G11590)"/>
    <property type="match status" value="1"/>
</dbReference>
<dbReference type="Proteomes" id="UP000509510">
    <property type="component" value="Chromosome V"/>
</dbReference>
<sequence length="150" mass="16777">MRLQYIPDPPSNLSEEDQQVCDRIRARRGPAGLLGIDRTLPHAPKVADGMEFKPVLIVLAKVPFIKQRNPTSKGPLSERQWAVLQYADAMTATVQVPQELFYQLRDVGFSSQEITEITATVATYNFTCRFVLALDVGEGIAGAPAWFKEW</sequence>
<dbReference type="EMBL" id="CP055902">
    <property type="protein sequence ID" value="QKX63156.1"/>
    <property type="molecule type" value="Genomic_DNA"/>
</dbReference>
<dbReference type="InterPro" id="IPR029032">
    <property type="entry name" value="AhpD-like"/>
</dbReference>
<evidence type="ECO:0000313" key="2">
    <source>
        <dbReference type="Proteomes" id="UP000509510"/>
    </source>
</evidence>
<dbReference type="KEGG" id="trg:TRUGW13939_10325"/>
<proteinExistence type="predicted"/>
<name>A0A7H8RA27_TALRU</name>
<evidence type="ECO:0008006" key="3">
    <source>
        <dbReference type="Google" id="ProtNLM"/>
    </source>
</evidence>
<reference evidence="2" key="1">
    <citation type="submission" date="2020-06" db="EMBL/GenBank/DDBJ databases">
        <title>A chromosome-scale genome assembly of Talaromyces rugulosus W13939.</title>
        <authorList>
            <person name="Wang B."/>
            <person name="Guo L."/>
            <person name="Ye K."/>
            <person name="Wang L."/>
        </authorList>
    </citation>
    <scope>NUCLEOTIDE SEQUENCE [LARGE SCALE GENOMIC DNA]</scope>
    <source>
        <strain evidence="2">W13939</strain>
    </source>
</reference>
<dbReference type="OrthoDB" id="9998495at2759"/>
<dbReference type="GeneID" id="55997805"/>
<dbReference type="SUPFAM" id="SSF69118">
    <property type="entry name" value="AhpD-like"/>
    <property type="match status" value="1"/>
</dbReference>
<dbReference type="AlphaFoldDB" id="A0A7H8RA27"/>
<evidence type="ECO:0000313" key="1">
    <source>
        <dbReference type="EMBL" id="QKX63156.1"/>
    </source>
</evidence>
<protein>
    <recommendedName>
        <fullName evidence="3">Carboxymuconolactone decarboxylase-like domain-containing protein</fullName>
    </recommendedName>
</protein>
<accession>A0A7H8RA27</accession>
<organism evidence="1 2">
    <name type="scientific">Talaromyces rugulosus</name>
    <name type="common">Penicillium rugulosum</name>
    <dbReference type="NCBI Taxonomy" id="121627"/>
    <lineage>
        <taxon>Eukaryota</taxon>
        <taxon>Fungi</taxon>
        <taxon>Dikarya</taxon>
        <taxon>Ascomycota</taxon>
        <taxon>Pezizomycotina</taxon>
        <taxon>Eurotiomycetes</taxon>
        <taxon>Eurotiomycetidae</taxon>
        <taxon>Eurotiales</taxon>
        <taxon>Trichocomaceae</taxon>
        <taxon>Talaromyces</taxon>
        <taxon>Talaromyces sect. Islandici</taxon>
    </lineage>
</organism>
<dbReference type="Gene3D" id="1.20.1290.10">
    <property type="entry name" value="AhpD-like"/>
    <property type="match status" value="1"/>
</dbReference>
<dbReference type="PANTHER" id="PTHR34846:SF11">
    <property type="entry name" value="4-CARBOXYMUCONOLACTONE DECARBOXYLASE FAMILY PROTEIN (AFU_ORTHOLOGUE AFUA_6G11590)"/>
    <property type="match status" value="1"/>
</dbReference>
<dbReference type="RefSeq" id="XP_035349330.1">
    <property type="nucleotide sequence ID" value="XM_035493437.1"/>
</dbReference>